<reference evidence="1 2" key="1">
    <citation type="journal article" date="2012" name="Nature">
        <title>Repeated polyploidization of Gossypium genomes and the evolution of spinnable cotton fibres.</title>
        <authorList>
            <person name="Paterson A.H."/>
            <person name="Wendel J.F."/>
            <person name="Gundlach H."/>
            <person name="Guo H."/>
            <person name="Jenkins J."/>
            <person name="Jin D."/>
            <person name="Llewellyn D."/>
            <person name="Showmaker K.C."/>
            <person name="Shu S."/>
            <person name="Udall J."/>
            <person name="Yoo M.J."/>
            <person name="Byers R."/>
            <person name="Chen W."/>
            <person name="Doron-Faigenboim A."/>
            <person name="Duke M.V."/>
            <person name="Gong L."/>
            <person name="Grimwood J."/>
            <person name="Grover C."/>
            <person name="Grupp K."/>
            <person name="Hu G."/>
            <person name="Lee T.H."/>
            <person name="Li J."/>
            <person name="Lin L."/>
            <person name="Liu T."/>
            <person name="Marler B.S."/>
            <person name="Page J.T."/>
            <person name="Roberts A.W."/>
            <person name="Romanel E."/>
            <person name="Sanders W.S."/>
            <person name="Szadkowski E."/>
            <person name="Tan X."/>
            <person name="Tang H."/>
            <person name="Xu C."/>
            <person name="Wang J."/>
            <person name="Wang Z."/>
            <person name="Zhang D."/>
            <person name="Zhang L."/>
            <person name="Ashrafi H."/>
            <person name="Bedon F."/>
            <person name="Bowers J.E."/>
            <person name="Brubaker C.L."/>
            <person name="Chee P.W."/>
            <person name="Das S."/>
            <person name="Gingle A.R."/>
            <person name="Haigler C.H."/>
            <person name="Harker D."/>
            <person name="Hoffmann L.V."/>
            <person name="Hovav R."/>
            <person name="Jones D.C."/>
            <person name="Lemke C."/>
            <person name="Mansoor S."/>
            <person name="ur Rahman M."/>
            <person name="Rainville L.N."/>
            <person name="Rambani A."/>
            <person name="Reddy U.K."/>
            <person name="Rong J.K."/>
            <person name="Saranga Y."/>
            <person name="Scheffler B.E."/>
            <person name="Scheffler J.A."/>
            <person name="Stelly D.M."/>
            <person name="Triplett B.A."/>
            <person name="Van Deynze A."/>
            <person name="Vaslin M.F."/>
            <person name="Waghmare V.N."/>
            <person name="Walford S.A."/>
            <person name="Wright R.J."/>
            <person name="Zaki E.A."/>
            <person name="Zhang T."/>
            <person name="Dennis E.S."/>
            <person name="Mayer K.F."/>
            <person name="Peterson D.G."/>
            <person name="Rokhsar D.S."/>
            <person name="Wang X."/>
            <person name="Schmutz J."/>
        </authorList>
    </citation>
    <scope>NUCLEOTIDE SEQUENCE [LARGE SCALE GENOMIC DNA]</scope>
</reference>
<proteinExistence type="predicted"/>
<keyword evidence="2" id="KW-1185">Reference proteome</keyword>
<dbReference type="Proteomes" id="UP000032304">
    <property type="component" value="Chromosome 12"/>
</dbReference>
<dbReference type="EMBL" id="CM001751">
    <property type="protein sequence ID" value="KJB75776.1"/>
    <property type="molecule type" value="Genomic_DNA"/>
</dbReference>
<accession>A0A0D2V289</accession>
<dbReference type="Gramene" id="KJB75776">
    <property type="protein sequence ID" value="KJB75776"/>
    <property type="gene ID" value="B456_012G057300"/>
</dbReference>
<sequence>MDTYNGIFLRHQKYTSKIVISNCCFSFKLTSETLVWEVDAAFLAFSAAFFLRNSSSCKKGGINCNNTW</sequence>
<evidence type="ECO:0000313" key="1">
    <source>
        <dbReference type="EMBL" id="KJB75776.1"/>
    </source>
</evidence>
<evidence type="ECO:0000313" key="2">
    <source>
        <dbReference type="Proteomes" id="UP000032304"/>
    </source>
</evidence>
<protein>
    <submittedName>
        <fullName evidence="1">Uncharacterized protein</fullName>
    </submittedName>
</protein>
<name>A0A0D2V289_GOSRA</name>
<organism evidence="1 2">
    <name type="scientific">Gossypium raimondii</name>
    <name type="common">Peruvian cotton</name>
    <name type="synonym">Gossypium klotzschianum subsp. raimondii</name>
    <dbReference type="NCBI Taxonomy" id="29730"/>
    <lineage>
        <taxon>Eukaryota</taxon>
        <taxon>Viridiplantae</taxon>
        <taxon>Streptophyta</taxon>
        <taxon>Embryophyta</taxon>
        <taxon>Tracheophyta</taxon>
        <taxon>Spermatophyta</taxon>
        <taxon>Magnoliopsida</taxon>
        <taxon>eudicotyledons</taxon>
        <taxon>Gunneridae</taxon>
        <taxon>Pentapetalae</taxon>
        <taxon>rosids</taxon>
        <taxon>malvids</taxon>
        <taxon>Malvales</taxon>
        <taxon>Malvaceae</taxon>
        <taxon>Malvoideae</taxon>
        <taxon>Gossypium</taxon>
    </lineage>
</organism>
<gene>
    <name evidence="1" type="ORF">B456_012G057300</name>
</gene>
<dbReference type="AlphaFoldDB" id="A0A0D2V289"/>